<evidence type="ECO:0000256" key="4">
    <source>
        <dbReference type="ARBA" id="ARBA00023163"/>
    </source>
</evidence>
<feature type="domain" description="TF-B3" evidence="7">
    <location>
        <begin position="289"/>
        <end position="382"/>
    </location>
</feature>
<dbReference type="AlphaFoldDB" id="A5AWG7"/>
<protein>
    <recommendedName>
        <fullName evidence="7">TF-B3 domain-containing protein</fullName>
    </recommendedName>
</protein>
<feature type="domain" description="TF-B3" evidence="7">
    <location>
        <begin position="1"/>
        <end position="91"/>
    </location>
</feature>
<dbReference type="Gene3D" id="2.40.330.10">
    <property type="entry name" value="DNA-binding pseudobarrel domain"/>
    <property type="match status" value="4"/>
</dbReference>
<dbReference type="PANTHER" id="PTHR31920">
    <property type="entry name" value="B3 DOMAIN-CONTAINING"/>
    <property type="match status" value="1"/>
</dbReference>
<dbReference type="CDD" id="cd10017">
    <property type="entry name" value="B3_DNA"/>
    <property type="match status" value="4"/>
</dbReference>
<keyword evidence="4" id="KW-0804">Transcription</keyword>
<dbReference type="InterPro" id="IPR003340">
    <property type="entry name" value="B3_DNA-bd"/>
</dbReference>
<keyword evidence="2" id="KW-0805">Transcription regulation</keyword>
<dbReference type="InterPro" id="IPR015300">
    <property type="entry name" value="DNA-bd_pseudobarrel_sf"/>
</dbReference>
<evidence type="ECO:0000256" key="1">
    <source>
        <dbReference type="ARBA" id="ARBA00004123"/>
    </source>
</evidence>
<feature type="domain" description="TF-B3" evidence="7">
    <location>
        <begin position="173"/>
        <end position="268"/>
    </location>
</feature>
<evidence type="ECO:0000259" key="7">
    <source>
        <dbReference type="PROSITE" id="PS50863"/>
    </source>
</evidence>
<evidence type="ECO:0000313" key="8">
    <source>
        <dbReference type="EMBL" id="CAN71750.1"/>
    </source>
</evidence>
<evidence type="ECO:0000256" key="2">
    <source>
        <dbReference type="ARBA" id="ARBA00023015"/>
    </source>
</evidence>
<dbReference type="PANTHER" id="PTHR31920:SF108">
    <property type="entry name" value="B3 DOMAIN-CONTAINING TRANSCRIPTION FACTOR VRN1-LIKE"/>
    <property type="match status" value="1"/>
</dbReference>
<evidence type="ECO:0000256" key="3">
    <source>
        <dbReference type="ARBA" id="ARBA00023125"/>
    </source>
</evidence>
<dbReference type="PROSITE" id="PS50863">
    <property type="entry name" value="B3"/>
    <property type="match status" value="4"/>
</dbReference>
<keyword evidence="5" id="KW-0539">Nucleus</keyword>
<comment type="subcellular location">
    <subcellularLocation>
        <location evidence="1">Nucleus</location>
    </subcellularLocation>
</comment>
<evidence type="ECO:0000256" key="6">
    <source>
        <dbReference type="SAM" id="MobiDB-lite"/>
    </source>
</evidence>
<reference evidence="8" key="1">
    <citation type="journal article" date="2007" name="PLoS ONE">
        <title>The first genome sequence of an elite grapevine cultivar (Pinot noir Vitis vinifera L.): coping with a highly heterozygous genome.</title>
        <authorList>
            <person name="Velasco R."/>
            <person name="Zharkikh A."/>
            <person name="Troggio M."/>
            <person name="Cartwright D.A."/>
            <person name="Cestaro A."/>
            <person name="Pruss D."/>
            <person name="Pindo M."/>
            <person name="FitzGerald L.M."/>
            <person name="Vezzulli S."/>
            <person name="Reid J."/>
            <person name="Malacarne G."/>
            <person name="Iliev D."/>
            <person name="Coppola G."/>
            <person name="Wardell B."/>
            <person name="Micheletti D."/>
            <person name="Macalma T."/>
            <person name="Facci M."/>
            <person name="Mitchell J.T."/>
            <person name="Perazzolli M."/>
            <person name="Eldredge G."/>
            <person name="Gatto P."/>
            <person name="Oyzerski R."/>
            <person name="Moretto M."/>
            <person name="Gutin N."/>
            <person name="Stefanini M."/>
            <person name="Chen Y."/>
            <person name="Segala C."/>
            <person name="Davenport C."/>
            <person name="Dematte L."/>
            <person name="Mraz A."/>
            <person name="Battilana J."/>
            <person name="Stormo K."/>
            <person name="Costa F."/>
            <person name="Tao Q."/>
            <person name="Si-Ammour A."/>
            <person name="Harkins T."/>
            <person name="Lackey A."/>
            <person name="Perbost C."/>
            <person name="Taillon B."/>
            <person name="Stella A."/>
            <person name="Solovyev V."/>
            <person name="Fawcett J.A."/>
            <person name="Sterck L."/>
            <person name="Vandepoele K."/>
            <person name="Grando S.M."/>
            <person name="Toppo S."/>
            <person name="Moser C."/>
            <person name="Lanchbury J."/>
            <person name="Bogden R."/>
            <person name="Skolnick M."/>
            <person name="Sgaramella V."/>
            <person name="Bhatnagar S.K."/>
            <person name="Fontana P."/>
            <person name="Gutin A."/>
            <person name="Van de Peer Y."/>
            <person name="Salamini F."/>
            <person name="Viola R."/>
        </authorList>
    </citation>
    <scope>NUCLEOTIDE SEQUENCE</scope>
</reference>
<name>A5AWG7_VITVI</name>
<dbReference type="EMBL" id="AM438136">
    <property type="protein sequence ID" value="CAN71750.1"/>
    <property type="molecule type" value="Genomic_DNA"/>
</dbReference>
<dbReference type="SUPFAM" id="SSF101936">
    <property type="entry name" value="DNA-binding pseudobarrel domain"/>
    <property type="match status" value="4"/>
</dbReference>
<feature type="region of interest" description="Disordered" evidence="6">
    <location>
        <begin position="443"/>
        <end position="478"/>
    </location>
</feature>
<proteinExistence type="predicted"/>
<sequence length="617" mass="70731">MVLQCEFVNKISQGIPQTFLREYGNNLSNFVFLHLPTGAEWPVELLKLHGEVLFSSGWQRFADFYSIGYGHFLLFRYEGSSHFHVLIFDMTASEIEYPYATAPNHYHNHHKVSVESMDDFPSSKTANYMDMIDITSSEAVFYPNGASSLPKVEDIQGGALERAKSFKFEKPFFIITMRPSYVGSKKSLTVPLSFVKRHFKRDNNNTILSVSDGRTWSVKYIKRKNNVQFSSGWTKFVRDNSLEVGDVCAFELVKCTGTSLKVEIFRNNEDATHHLQQSQKPMTSTQKPHFFRIIHPSFLTHGYPGIPQTFLREYGNSLSHFVFLHLPTGAEWGVELLKLHGEVLFSTGWQQFVEHYSIEYGYFLLFRYEGDSHFHVLVFDMTASEIEYPYATDPTIDHAHHQVSLEILDDFPPSQTTNHVDMIDITSSEEEFHPNEASSLLKSEEIESDFPPTQKTSKTRGKNSSLKPHNACSSHTYHSSIPDCRDGALQRAKVFKPQNPLQRAKAFKPQNPFFIVTMGWSYVNRHNVTVPFHFLKRHFRTDNTNTTLSVSDGRAWSIKYIMGARSAHFSAGWRKFAEDNSLEVGDVCAFELVKCTETSLKVVIFRKKEDGNGRLQH</sequence>
<accession>A5AWG7</accession>
<gene>
    <name evidence="8" type="ORF">VITISV_040593</name>
</gene>
<dbReference type="GO" id="GO:0005634">
    <property type="term" value="C:nucleus"/>
    <property type="evidence" value="ECO:0007669"/>
    <property type="project" value="UniProtKB-SubCell"/>
</dbReference>
<evidence type="ECO:0000256" key="5">
    <source>
        <dbReference type="ARBA" id="ARBA00023242"/>
    </source>
</evidence>
<dbReference type="InterPro" id="IPR050655">
    <property type="entry name" value="Plant_B3_domain"/>
</dbReference>
<feature type="compositionally biased region" description="Polar residues" evidence="6">
    <location>
        <begin position="451"/>
        <end position="478"/>
    </location>
</feature>
<feature type="domain" description="TF-B3" evidence="7">
    <location>
        <begin position="513"/>
        <end position="608"/>
    </location>
</feature>
<dbReference type="GO" id="GO:0003677">
    <property type="term" value="F:DNA binding"/>
    <property type="evidence" value="ECO:0007669"/>
    <property type="project" value="UniProtKB-KW"/>
</dbReference>
<organism evidence="8">
    <name type="scientific">Vitis vinifera</name>
    <name type="common">Grape</name>
    <dbReference type="NCBI Taxonomy" id="29760"/>
    <lineage>
        <taxon>Eukaryota</taxon>
        <taxon>Viridiplantae</taxon>
        <taxon>Streptophyta</taxon>
        <taxon>Embryophyta</taxon>
        <taxon>Tracheophyta</taxon>
        <taxon>Spermatophyta</taxon>
        <taxon>Magnoliopsida</taxon>
        <taxon>eudicotyledons</taxon>
        <taxon>Gunneridae</taxon>
        <taxon>Pentapetalae</taxon>
        <taxon>rosids</taxon>
        <taxon>Vitales</taxon>
        <taxon>Vitaceae</taxon>
        <taxon>Viteae</taxon>
        <taxon>Vitis</taxon>
    </lineage>
</organism>
<dbReference type="Pfam" id="PF02362">
    <property type="entry name" value="B3"/>
    <property type="match status" value="4"/>
</dbReference>
<dbReference type="SMART" id="SM01019">
    <property type="entry name" value="B3"/>
    <property type="match status" value="4"/>
</dbReference>
<keyword evidence="3" id="KW-0238">DNA-binding</keyword>